<organism evidence="3 4">
    <name type="scientific">Streptomyces piniterrae</name>
    <dbReference type="NCBI Taxonomy" id="2571125"/>
    <lineage>
        <taxon>Bacteria</taxon>
        <taxon>Bacillati</taxon>
        <taxon>Actinomycetota</taxon>
        <taxon>Actinomycetes</taxon>
        <taxon>Kitasatosporales</taxon>
        <taxon>Streptomycetaceae</taxon>
        <taxon>Streptomyces</taxon>
    </lineage>
</organism>
<keyword evidence="2" id="KW-0472">Membrane</keyword>
<gene>
    <name evidence="3" type="ORF">FCH28_17145</name>
</gene>
<evidence type="ECO:0000313" key="4">
    <source>
        <dbReference type="Proteomes" id="UP000308697"/>
    </source>
</evidence>
<evidence type="ECO:0000313" key="3">
    <source>
        <dbReference type="EMBL" id="TJZ52900.1"/>
    </source>
</evidence>
<feature type="transmembrane region" description="Helical" evidence="2">
    <location>
        <begin position="60"/>
        <end position="78"/>
    </location>
</feature>
<reference evidence="3 4" key="1">
    <citation type="submission" date="2019-04" db="EMBL/GenBank/DDBJ databases">
        <title>Streptomyces piniterrae sp. nov., a heliquinomycin-producing actinomycete isolated from rhizosphere soil of Pinus yunnanensis.</title>
        <authorList>
            <person name="Zhuang X."/>
            <person name="Zhao J."/>
        </authorList>
    </citation>
    <scope>NUCLEOTIDE SEQUENCE [LARGE SCALE GENOMIC DNA]</scope>
    <source>
        <strain evidence="4">jys28</strain>
    </source>
</reference>
<protein>
    <submittedName>
        <fullName evidence="3">Uncharacterized protein</fullName>
    </submittedName>
</protein>
<evidence type="ECO:0000256" key="2">
    <source>
        <dbReference type="SAM" id="Phobius"/>
    </source>
</evidence>
<keyword evidence="2" id="KW-0812">Transmembrane</keyword>
<keyword evidence="2" id="KW-1133">Transmembrane helix</keyword>
<keyword evidence="4" id="KW-1185">Reference proteome</keyword>
<accession>A0A4U0NFS0</accession>
<proteinExistence type="predicted"/>
<sequence>MDGRRAGSRAQPPAGPRCRRQAAAVRDGGGLAARSLTAGSNVRDRSGYAHWVDPKTRNRIMSGLFAVLLIVVIVAAAVR</sequence>
<evidence type="ECO:0000256" key="1">
    <source>
        <dbReference type="SAM" id="MobiDB-lite"/>
    </source>
</evidence>
<dbReference type="Proteomes" id="UP000308697">
    <property type="component" value="Unassembled WGS sequence"/>
</dbReference>
<dbReference type="AlphaFoldDB" id="A0A4U0NFS0"/>
<feature type="region of interest" description="Disordered" evidence="1">
    <location>
        <begin position="1"/>
        <end position="23"/>
    </location>
</feature>
<dbReference type="EMBL" id="SUMB01000005">
    <property type="protein sequence ID" value="TJZ52900.1"/>
    <property type="molecule type" value="Genomic_DNA"/>
</dbReference>
<comment type="caution">
    <text evidence="3">The sequence shown here is derived from an EMBL/GenBank/DDBJ whole genome shotgun (WGS) entry which is preliminary data.</text>
</comment>
<name>A0A4U0NFS0_9ACTN</name>